<dbReference type="Pfam" id="PF01370">
    <property type="entry name" value="Epimerase"/>
    <property type="match status" value="1"/>
</dbReference>
<dbReference type="Proteomes" id="UP000484076">
    <property type="component" value="Unassembled WGS sequence"/>
</dbReference>
<dbReference type="InterPro" id="IPR025695">
    <property type="entry name" value="DoxX-like"/>
</dbReference>
<protein>
    <submittedName>
        <fullName evidence="3">Complex I NDUFA9 subunit family protein</fullName>
    </submittedName>
</protein>
<dbReference type="EMBL" id="WHUT02000003">
    <property type="protein sequence ID" value="NUB44056.1"/>
    <property type="molecule type" value="Genomic_DNA"/>
</dbReference>
<dbReference type="Pfam" id="PF13781">
    <property type="entry name" value="DoxX_3"/>
    <property type="match status" value="1"/>
</dbReference>
<feature type="transmembrane region" description="Helical" evidence="1">
    <location>
        <begin position="339"/>
        <end position="359"/>
    </location>
</feature>
<dbReference type="InterPro" id="IPR001509">
    <property type="entry name" value="Epimerase_deHydtase"/>
</dbReference>
<dbReference type="PANTHER" id="PTHR12126:SF11">
    <property type="entry name" value="NADH DEHYDROGENASE [UBIQUINONE] 1 ALPHA SUBCOMPLEX SUBUNIT 9, MITOCHONDRIAL"/>
    <property type="match status" value="1"/>
</dbReference>
<gene>
    <name evidence="3" type="ORF">GEU84_006665</name>
</gene>
<dbReference type="AlphaFoldDB" id="A0A8X8H6H9"/>
<reference evidence="3" key="1">
    <citation type="submission" date="2020-05" db="EMBL/GenBank/DDBJ databases">
        <title>Fertoebacter nigrum gen. nov., sp. nov., a new member of the family Rhodobacteraceae.</title>
        <authorList>
            <person name="Szuroczki S."/>
            <person name="Abbaszade G."/>
            <person name="Buni D."/>
            <person name="Schumann P."/>
            <person name="Toth E."/>
        </authorList>
    </citation>
    <scope>NUCLEOTIDE SEQUENCE</scope>
    <source>
        <strain evidence="3">RG-N-1a</strain>
    </source>
</reference>
<proteinExistence type="predicted"/>
<dbReference type="GO" id="GO:0044877">
    <property type="term" value="F:protein-containing complex binding"/>
    <property type="evidence" value="ECO:0007669"/>
    <property type="project" value="TreeGrafter"/>
</dbReference>
<dbReference type="Gene3D" id="3.40.50.720">
    <property type="entry name" value="NAD(P)-binding Rossmann-like Domain"/>
    <property type="match status" value="1"/>
</dbReference>
<keyword evidence="1" id="KW-0472">Membrane</keyword>
<name>A0A8X8H6H9_9RHOB</name>
<feature type="transmembrane region" description="Helical" evidence="1">
    <location>
        <begin position="371"/>
        <end position="391"/>
    </location>
</feature>
<keyword evidence="4" id="KW-1185">Reference proteome</keyword>
<sequence>MRVLILGADGFIGRHIAFHLRGAGAEVIAQARDPRRLARMGFAVVAADLADPACHDPAFWHPHLPPGTCLVNAAGLLTGSNAAFAAVHRDAPRAVLAALSPGARAVHISAVGLQADTRFARWRRETEAVFDGHTILRPGLVLADTSYGGSSLLRALAALPLRTPVIGTGDQPFNPIHATDLARIVQACLVAPPGPGPWDVGGPETISQADLSRLMRRWLGLPAQPLLHLPLPLARRLGRLGDVLRLGPLSATSVAQLETGVRADPAPLLAATGLQPQPVSQFVWARPAGTQDLWQARLYLLKPLVRLALALIWAVSALLGLGLPGPSFLPAVAALPEPLALLLARGGGLVDAALALALLRNWQPRRTALAQLAVVAAYTLGLTLIAPGLWLDPFGGLLKNLAILPLILVHLALAEER</sequence>
<dbReference type="InterPro" id="IPR051207">
    <property type="entry name" value="ComplexI_NDUFA9_subunit"/>
</dbReference>
<feature type="transmembrane region" description="Helical" evidence="1">
    <location>
        <begin position="304"/>
        <end position="323"/>
    </location>
</feature>
<organism evidence="3 4">
    <name type="scientific">Fertoeibacter niger</name>
    <dbReference type="NCBI Taxonomy" id="2656921"/>
    <lineage>
        <taxon>Bacteria</taxon>
        <taxon>Pseudomonadati</taxon>
        <taxon>Pseudomonadota</taxon>
        <taxon>Alphaproteobacteria</taxon>
        <taxon>Rhodobacterales</taxon>
        <taxon>Paracoccaceae</taxon>
        <taxon>Fertoeibacter</taxon>
    </lineage>
</organism>
<evidence type="ECO:0000313" key="4">
    <source>
        <dbReference type="Proteomes" id="UP000484076"/>
    </source>
</evidence>
<feature type="domain" description="NAD-dependent epimerase/dehydratase" evidence="2">
    <location>
        <begin position="3"/>
        <end position="58"/>
    </location>
</feature>
<dbReference type="PANTHER" id="PTHR12126">
    <property type="entry name" value="NADH-UBIQUINONE OXIDOREDUCTASE 39 KDA SUBUNIT-RELATED"/>
    <property type="match status" value="1"/>
</dbReference>
<comment type="caution">
    <text evidence="3">The sequence shown here is derived from an EMBL/GenBank/DDBJ whole genome shotgun (WGS) entry which is preliminary data.</text>
</comment>
<dbReference type="RefSeq" id="WP_152824710.1">
    <property type="nucleotide sequence ID" value="NZ_WHUT02000003.1"/>
</dbReference>
<accession>A0A8X8H6H9</accession>
<dbReference type="InterPro" id="IPR036291">
    <property type="entry name" value="NAD(P)-bd_dom_sf"/>
</dbReference>
<dbReference type="SUPFAM" id="SSF51735">
    <property type="entry name" value="NAD(P)-binding Rossmann-fold domains"/>
    <property type="match status" value="1"/>
</dbReference>
<evidence type="ECO:0000256" key="1">
    <source>
        <dbReference type="SAM" id="Phobius"/>
    </source>
</evidence>
<evidence type="ECO:0000259" key="2">
    <source>
        <dbReference type="Pfam" id="PF01370"/>
    </source>
</evidence>
<keyword evidence="1" id="KW-0812">Transmembrane</keyword>
<keyword evidence="1" id="KW-1133">Transmembrane helix</keyword>
<evidence type="ECO:0000313" key="3">
    <source>
        <dbReference type="EMBL" id="NUB44056.1"/>
    </source>
</evidence>